<protein>
    <recommendedName>
        <fullName evidence="2">RING-type E3 ubiquitin transferase</fullName>
        <ecNumber evidence="2">2.3.2.27</ecNumber>
    </recommendedName>
</protein>
<evidence type="ECO:0000256" key="4">
    <source>
        <dbReference type="ARBA" id="ARBA00023015"/>
    </source>
</evidence>
<dbReference type="Proteomes" id="UP000796761">
    <property type="component" value="Unassembled WGS sequence"/>
</dbReference>
<dbReference type="GO" id="GO:0000209">
    <property type="term" value="P:protein polyubiquitination"/>
    <property type="evidence" value="ECO:0007669"/>
    <property type="project" value="TreeGrafter"/>
</dbReference>
<gene>
    <name evidence="7" type="ORF">HGM15179_019027</name>
</gene>
<accession>A0A8K1DB84</accession>
<evidence type="ECO:0000256" key="2">
    <source>
        <dbReference type="ARBA" id="ARBA00012483"/>
    </source>
</evidence>
<dbReference type="PANTHER" id="PTHR46077:SF1">
    <property type="entry name" value="TOP1 BINDING ARGININE_SERINE RICH PROTEIN, E3 UBIQUITIN LIGASE"/>
    <property type="match status" value="1"/>
</dbReference>
<comment type="caution">
    <text evidence="7">The sequence shown here is derived from an EMBL/GenBank/DDBJ whole genome shotgun (WGS) entry which is preliminary data.</text>
</comment>
<name>A0A8K1DB84_9PASS</name>
<feature type="region of interest" description="Disordered" evidence="6">
    <location>
        <begin position="154"/>
        <end position="238"/>
    </location>
</feature>
<dbReference type="GO" id="GO:0061630">
    <property type="term" value="F:ubiquitin protein ligase activity"/>
    <property type="evidence" value="ECO:0007669"/>
    <property type="project" value="UniProtKB-EC"/>
</dbReference>
<reference evidence="7" key="1">
    <citation type="submission" date="2019-04" db="EMBL/GenBank/DDBJ databases">
        <title>Genome assembly of Zosterops borbonicus 15179.</title>
        <authorList>
            <person name="Leroy T."/>
            <person name="Anselmetti Y."/>
            <person name="Tilak M.-K."/>
            <person name="Nabholz B."/>
        </authorList>
    </citation>
    <scope>NUCLEOTIDE SEQUENCE</scope>
    <source>
        <strain evidence="7">HGM_15179</strain>
        <tissue evidence="7">Muscle</tissue>
    </source>
</reference>
<evidence type="ECO:0000256" key="5">
    <source>
        <dbReference type="ARBA" id="ARBA00023163"/>
    </source>
</evidence>
<dbReference type="AlphaFoldDB" id="A0A8K1DB84"/>
<evidence type="ECO:0000313" key="8">
    <source>
        <dbReference type="Proteomes" id="UP000796761"/>
    </source>
</evidence>
<evidence type="ECO:0000256" key="1">
    <source>
        <dbReference type="ARBA" id="ARBA00000900"/>
    </source>
</evidence>
<dbReference type="OrthoDB" id="416454at2759"/>
<dbReference type="PANTHER" id="PTHR46077">
    <property type="entry name" value="E3 UBIQUITIN-PROTEIN LIGASE TOPORS"/>
    <property type="match status" value="1"/>
</dbReference>
<keyword evidence="4" id="KW-0805">Transcription regulation</keyword>
<sequence>MAALRQLESRCLPQGLPVAVAEPAASGSSAVSPRVRRNPSKAGEAVGVVGQVTHLDHEGKAVDVVCRDFSKAFDTVSHSTPLDKLAARGLDRSTLCWVRNWLDGQAQRVEVNGAAPAGGQSPVVSPRVVTQRTPQEEHAISQIFRPFDVAYPQGPDNSLSVPGLGQAPWDDETPGPSYSISEEVRATIATPLESSESSDEDSASGSRRTKLQTELQANADSNDSGSSSDNCVIVGYVG</sequence>
<dbReference type="EC" id="2.3.2.27" evidence="2"/>
<dbReference type="EMBL" id="SWJQ01001496">
    <property type="protein sequence ID" value="TRZ08081.1"/>
    <property type="molecule type" value="Genomic_DNA"/>
</dbReference>
<evidence type="ECO:0000256" key="3">
    <source>
        <dbReference type="ARBA" id="ARBA00022679"/>
    </source>
</evidence>
<feature type="region of interest" description="Disordered" evidence="6">
    <location>
        <begin position="114"/>
        <end position="135"/>
    </location>
</feature>
<evidence type="ECO:0000313" key="7">
    <source>
        <dbReference type="EMBL" id="TRZ08081.1"/>
    </source>
</evidence>
<keyword evidence="8" id="KW-1185">Reference proteome</keyword>
<evidence type="ECO:0000256" key="6">
    <source>
        <dbReference type="SAM" id="MobiDB-lite"/>
    </source>
</evidence>
<keyword evidence="3" id="KW-0808">Transferase</keyword>
<feature type="compositionally biased region" description="Low complexity" evidence="6">
    <location>
        <begin position="217"/>
        <end position="230"/>
    </location>
</feature>
<dbReference type="GO" id="GO:0006513">
    <property type="term" value="P:protein monoubiquitination"/>
    <property type="evidence" value="ECO:0007669"/>
    <property type="project" value="TreeGrafter"/>
</dbReference>
<organism evidence="7 8">
    <name type="scientific">Zosterops borbonicus</name>
    <dbReference type="NCBI Taxonomy" id="364589"/>
    <lineage>
        <taxon>Eukaryota</taxon>
        <taxon>Metazoa</taxon>
        <taxon>Chordata</taxon>
        <taxon>Craniata</taxon>
        <taxon>Vertebrata</taxon>
        <taxon>Euteleostomi</taxon>
        <taxon>Archelosauria</taxon>
        <taxon>Archosauria</taxon>
        <taxon>Dinosauria</taxon>
        <taxon>Saurischia</taxon>
        <taxon>Theropoda</taxon>
        <taxon>Coelurosauria</taxon>
        <taxon>Aves</taxon>
        <taxon>Neognathae</taxon>
        <taxon>Neoaves</taxon>
        <taxon>Telluraves</taxon>
        <taxon>Australaves</taxon>
        <taxon>Passeriformes</taxon>
        <taxon>Sylvioidea</taxon>
        <taxon>Zosteropidae</taxon>
        <taxon>Zosterops</taxon>
    </lineage>
</organism>
<proteinExistence type="predicted"/>
<keyword evidence="5" id="KW-0804">Transcription</keyword>
<comment type="catalytic activity">
    <reaction evidence="1">
        <text>S-ubiquitinyl-[E2 ubiquitin-conjugating enzyme]-L-cysteine + [acceptor protein]-L-lysine = [E2 ubiquitin-conjugating enzyme]-L-cysteine + N(6)-ubiquitinyl-[acceptor protein]-L-lysine.</text>
        <dbReference type="EC" id="2.3.2.27"/>
    </reaction>
</comment>